<dbReference type="CDD" id="cd00397">
    <property type="entry name" value="DNA_BRE_C"/>
    <property type="match status" value="1"/>
</dbReference>
<dbReference type="InterPro" id="IPR011010">
    <property type="entry name" value="DNA_brk_join_enz"/>
</dbReference>
<sequence length="201" mass="22521">MRLEIATEEEPEKLVYQSFGEKNNAGGALEKESFYLTPKRKYDSSDEVWYTSSPVGHNKLGQVVRRVCEKAGIKGNFTNHSLRATTATRGLLKGIPDKFVMQRTGHRDARSLQTYQRPSTSSKIEISKAFDCVKSFTTDEKCGEKFALSPKRIETYDNCDSLTKVRKLNCDESVGTNSAKKSEVGVSFSTCTFVVKKNFSC</sequence>
<dbReference type="InterPro" id="IPR002104">
    <property type="entry name" value="Integrase_catalytic"/>
</dbReference>
<dbReference type="GO" id="GO:0003677">
    <property type="term" value="F:DNA binding"/>
    <property type="evidence" value="ECO:0007669"/>
    <property type="project" value="InterPro"/>
</dbReference>
<dbReference type="PANTHER" id="PTHR21446">
    <property type="entry name" value="DUF3504 DOMAIN-CONTAINING PROTEIN"/>
    <property type="match status" value="1"/>
</dbReference>
<dbReference type="AlphaFoldDB" id="A0A7D9DVB9"/>
<dbReference type="EMBL" id="CACRXK020002297">
    <property type="protein sequence ID" value="CAB3993630.1"/>
    <property type="molecule type" value="Genomic_DNA"/>
</dbReference>
<dbReference type="PANTHER" id="PTHR21446:SF12">
    <property type="entry name" value="POTASSIUM CHANNEL TETRAMERIZATION DOMAIN CONTAINING 1"/>
    <property type="match status" value="1"/>
</dbReference>
<dbReference type="SUPFAM" id="SSF56349">
    <property type="entry name" value="DNA breaking-rejoining enzymes"/>
    <property type="match status" value="1"/>
</dbReference>
<dbReference type="GO" id="GO:0015074">
    <property type="term" value="P:DNA integration"/>
    <property type="evidence" value="ECO:0007669"/>
    <property type="project" value="InterPro"/>
</dbReference>
<evidence type="ECO:0000313" key="1">
    <source>
        <dbReference type="EMBL" id="CAB3993630.1"/>
    </source>
</evidence>
<dbReference type="Proteomes" id="UP001152795">
    <property type="component" value="Unassembled WGS sequence"/>
</dbReference>
<dbReference type="Pfam" id="PF00589">
    <property type="entry name" value="Phage_integrase"/>
    <property type="match status" value="1"/>
</dbReference>
<organism evidence="1 2">
    <name type="scientific">Paramuricea clavata</name>
    <name type="common">Red gorgonian</name>
    <name type="synonym">Violescent sea-whip</name>
    <dbReference type="NCBI Taxonomy" id="317549"/>
    <lineage>
        <taxon>Eukaryota</taxon>
        <taxon>Metazoa</taxon>
        <taxon>Cnidaria</taxon>
        <taxon>Anthozoa</taxon>
        <taxon>Octocorallia</taxon>
        <taxon>Malacalcyonacea</taxon>
        <taxon>Plexauridae</taxon>
        <taxon>Paramuricea</taxon>
    </lineage>
</organism>
<dbReference type="PROSITE" id="PS51898">
    <property type="entry name" value="TYR_RECOMBINASE"/>
    <property type="match status" value="1"/>
</dbReference>
<dbReference type="OrthoDB" id="5972058at2759"/>
<evidence type="ECO:0000313" key="2">
    <source>
        <dbReference type="Proteomes" id="UP001152795"/>
    </source>
</evidence>
<dbReference type="GO" id="GO:0006310">
    <property type="term" value="P:DNA recombination"/>
    <property type="evidence" value="ECO:0007669"/>
    <property type="project" value="InterPro"/>
</dbReference>
<gene>
    <name evidence="1" type="ORF">PACLA_8A078546</name>
</gene>
<keyword evidence="2" id="KW-1185">Reference proteome</keyword>
<protein>
    <submittedName>
        <fullName evidence="1">Zinc finger MYM-type 3</fullName>
    </submittedName>
</protein>
<reference evidence="1" key="1">
    <citation type="submission" date="2020-04" db="EMBL/GenBank/DDBJ databases">
        <authorList>
            <person name="Alioto T."/>
            <person name="Alioto T."/>
            <person name="Gomez Garrido J."/>
        </authorList>
    </citation>
    <scope>NUCLEOTIDE SEQUENCE</scope>
    <source>
        <strain evidence="1">A484AB</strain>
    </source>
</reference>
<proteinExistence type="predicted"/>
<name>A0A7D9DVB9_PARCT</name>
<dbReference type="InterPro" id="IPR052787">
    <property type="entry name" value="MAVS"/>
</dbReference>
<dbReference type="InterPro" id="IPR013762">
    <property type="entry name" value="Integrase-like_cat_sf"/>
</dbReference>
<comment type="caution">
    <text evidence="1">The sequence shown here is derived from an EMBL/GenBank/DDBJ whole genome shotgun (WGS) entry which is preliminary data.</text>
</comment>
<dbReference type="Gene3D" id="1.10.443.10">
    <property type="entry name" value="Intergrase catalytic core"/>
    <property type="match status" value="1"/>
</dbReference>
<accession>A0A7D9DVB9</accession>